<proteinExistence type="predicted"/>
<dbReference type="InterPro" id="IPR003819">
    <property type="entry name" value="TauD/TfdA-like"/>
</dbReference>
<evidence type="ECO:0000256" key="1">
    <source>
        <dbReference type="ARBA" id="ARBA00023002"/>
    </source>
</evidence>
<sequence length="296" mass="33084">MLRRTPMARLARLRDRKSSYVRFSSSIAQLHAANIQSANDAEHIRRVHGHLMDSGVLKIVMGFEDKNSNYLEQLIQNLNKNHSHGLPITHSASRGWFWDVRPSAAADPTVNRARSETAQDFPWHTDCSYEKCPPRFFALQVLQHDRCGGGTLSILNSVSLLGLLSPTTRQVLAEPGFQIKVPQEFIKTDATFIVGSVLGVDEKNQLTQLRLREDIITPLTEESKAALEELRAVLRGPGVKGATLHLSPEMIPSGSIVLIDNRRWLHARNEVKDPGRHLRRVRWDARPFATASGAAA</sequence>
<dbReference type="Pfam" id="PF02668">
    <property type="entry name" value="TauD"/>
    <property type="match status" value="1"/>
</dbReference>
<dbReference type="OrthoDB" id="2117718at2759"/>
<dbReference type="AlphaFoldDB" id="C5FJI0"/>
<evidence type="ECO:0000313" key="3">
    <source>
        <dbReference type="EMBL" id="EEQ30841.1"/>
    </source>
</evidence>
<feature type="domain" description="TauD/TfdA-like" evidence="2">
    <location>
        <begin position="106"/>
        <end position="281"/>
    </location>
</feature>
<evidence type="ECO:0000259" key="2">
    <source>
        <dbReference type="Pfam" id="PF02668"/>
    </source>
</evidence>
<dbReference type="GeneID" id="9229478"/>
<organism evidence="3 4">
    <name type="scientific">Arthroderma otae (strain ATCC MYA-4605 / CBS 113480)</name>
    <name type="common">Microsporum canis</name>
    <dbReference type="NCBI Taxonomy" id="554155"/>
    <lineage>
        <taxon>Eukaryota</taxon>
        <taxon>Fungi</taxon>
        <taxon>Dikarya</taxon>
        <taxon>Ascomycota</taxon>
        <taxon>Pezizomycotina</taxon>
        <taxon>Eurotiomycetes</taxon>
        <taxon>Eurotiomycetidae</taxon>
        <taxon>Onygenales</taxon>
        <taxon>Arthrodermataceae</taxon>
        <taxon>Microsporum</taxon>
    </lineage>
</organism>
<protein>
    <submittedName>
        <fullName evidence="3">Taurine catabolism dioxygenase TauD</fullName>
    </submittedName>
</protein>
<keyword evidence="4" id="KW-1185">Reference proteome</keyword>
<dbReference type="VEuPathDB" id="FungiDB:MCYG_03660"/>
<dbReference type="InterPro" id="IPR042098">
    <property type="entry name" value="TauD-like_sf"/>
</dbReference>
<dbReference type="HOGENOM" id="CLU_059205_0_0_1"/>
<dbReference type="EMBL" id="DS995703">
    <property type="protein sequence ID" value="EEQ30841.1"/>
    <property type="molecule type" value="Genomic_DNA"/>
</dbReference>
<dbReference type="eggNOG" id="ENOG502S1E9">
    <property type="taxonomic scope" value="Eukaryota"/>
</dbReference>
<accession>C5FJI0</accession>
<dbReference type="Gene3D" id="3.60.130.10">
    <property type="entry name" value="Clavaminate synthase-like"/>
    <property type="match status" value="1"/>
</dbReference>
<evidence type="ECO:0000313" key="4">
    <source>
        <dbReference type="Proteomes" id="UP000002035"/>
    </source>
</evidence>
<dbReference type="GO" id="GO:0051213">
    <property type="term" value="F:dioxygenase activity"/>
    <property type="evidence" value="ECO:0007669"/>
    <property type="project" value="UniProtKB-KW"/>
</dbReference>
<keyword evidence="3" id="KW-0223">Dioxygenase</keyword>
<dbReference type="RefSeq" id="XP_002848154.1">
    <property type="nucleotide sequence ID" value="XM_002848108.1"/>
</dbReference>
<name>C5FJI0_ARTOC</name>
<dbReference type="SUPFAM" id="SSF51197">
    <property type="entry name" value="Clavaminate synthase-like"/>
    <property type="match status" value="1"/>
</dbReference>
<reference evidence="4" key="1">
    <citation type="journal article" date="2012" name="MBio">
        <title>Comparative genome analysis of Trichophyton rubrum and related dermatophytes reveals candidate genes involved in infection.</title>
        <authorList>
            <person name="Martinez D.A."/>
            <person name="Oliver B.G."/>
            <person name="Graeser Y."/>
            <person name="Goldberg J.M."/>
            <person name="Li W."/>
            <person name="Martinez-Rossi N.M."/>
            <person name="Monod M."/>
            <person name="Shelest E."/>
            <person name="Barton R.C."/>
            <person name="Birch E."/>
            <person name="Brakhage A.A."/>
            <person name="Chen Z."/>
            <person name="Gurr S.J."/>
            <person name="Heiman D."/>
            <person name="Heitman J."/>
            <person name="Kosti I."/>
            <person name="Rossi A."/>
            <person name="Saif S."/>
            <person name="Samalova M."/>
            <person name="Saunders C.W."/>
            <person name="Shea T."/>
            <person name="Summerbell R.C."/>
            <person name="Xu J."/>
            <person name="Young S."/>
            <person name="Zeng Q."/>
            <person name="Birren B.W."/>
            <person name="Cuomo C.A."/>
            <person name="White T.C."/>
        </authorList>
    </citation>
    <scope>NUCLEOTIDE SEQUENCE [LARGE SCALE GENOMIC DNA]</scope>
    <source>
        <strain evidence="4">ATCC MYA-4605 / CBS 113480</strain>
    </source>
</reference>
<dbReference type="Proteomes" id="UP000002035">
    <property type="component" value="Unassembled WGS sequence"/>
</dbReference>
<keyword evidence="1" id="KW-0560">Oxidoreductase</keyword>
<gene>
    <name evidence="3" type="ORF">MCYG_03660</name>
</gene>
<dbReference type="STRING" id="554155.C5FJI0"/>
<dbReference type="OMA" id="ANCQARS"/>